<keyword evidence="5 8" id="KW-1133">Transmembrane helix</keyword>
<feature type="transmembrane region" description="Helical" evidence="8">
    <location>
        <begin position="369"/>
        <end position="397"/>
    </location>
</feature>
<dbReference type="InterPro" id="IPR003663">
    <property type="entry name" value="Sugar/inositol_transpt"/>
</dbReference>
<dbReference type="InterPro" id="IPR050360">
    <property type="entry name" value="MFS_Sugar_Transporters"/>
</dbReference>
<evidence type="ECO:0000256" key="8">
    <source>
        <dbReference type="SAM" id="Phobius"/>
    </source>
</evidence>
<dbReference type="InterPro" id="IPR036259">
    <property type="entry name" value="MFS_trans_sf"/>
</dbReference>
<dbReference type="FunFam" id="1.20.1250.20:FF:000026">
    <property type="entry name" value="MFS quinate transporter QutD"/>
    <property type="match status" value="1"/>
</dbReference>
<dbReference type="GO" id="GO:0005351">
    <property type="term" value="F:carbohydrate:proton symporter activity"/>
    <property type="evidence" value="ECO:0007669"/>
    <property type="project" value="TreeGrafter"/>
</dbReference>
<dbReference type="Pfam" id="PF00083">
    <property type="entry name" value="Sugar_tr"/>
    <property type="match status" value="1"/>
</dbReference>
<dbReference type="GO" id="GO:0016020">
    <property type="term" value="C:membrane"/>
    <property type="evidence" value="ECO:0007669"/>
    <property type="project" value="UniProtKB-SubCell"/>
</dbReference>
<reference evidence="11" key="1">
    <citation type="journal article" date="2020" name="Stud. Mycol.">
        <title>101 Dothideomycetes genomes: a test case for predicting lifestyles and emergence of pathogens.</title>
        <authorList>
            <person name="Haridas S."/>
            <person name="Albert R."/>
            <person name="Binder M."/>
            <person name="Bloem J."/>
            <person name="Labutti K."/>
            <person name="Salamov A."/>
            <person name="Andreopoulos B."/>
            <person name="Baker S."/>
            <person name="Barry K."/>
            <person name="Bills G."/>
            <person name="Bluhm B."/>
            <person name="Cannon C."/>
            <person name="Castanera R."/>
            <person name="Culley D."/>
            <person name="Daum C."/>
            <person name="Ezra D."/>
            <person name="Gonzalez J."/>
            <person name="Henrissat B."/>
            <person name="Kuo A."/>
            <person name="Liang C."/>
            <person name="Lipzen A."/>
            <person name="Lutzoni F."/>
            <person name="Magnuson J."/>
            <person name="Mondo S."/>
            <person name="Nolan M."/>
            <person name="Ohm R."/>
            <person name="Pangilinan J."/>
            <person name="Park H.-J."/>
            <person name="Ramirez L."/>
            <person name="Alfaro M."/>
            <person name="Sun H."/>
            <person name="Tritt A."/>
            <person name="Yoshinaga Y."/>
            <person name="Zwiers L.-H."/>
            <person name="Turgeon B."/>
            <person name="Goodwin S."/>
            <person name="Spatafora J."/>
            <person name="Crous P."/>
            <person name="Grigoriev I."/>
        </authorList>
    </citation>
    <scope>NUCLEOTIDE SEQUENCE</scope>
    <source>
        <strain evidence="11">CBS 122368</strain>
    </source>
</reference>
<evidence type="ECO:0000256" key="3">
    <source>
        <dbReference type="ARBA" id="ARBA00022448"/>
    </source>
</evidence>
<feature type="transmembrane region" description="Helical" evidence="8">
    <location>
        <begin position="81"/>
        <end position="100"/>
    </location>
</feature>
<feature type="signal peptide" evidence="9">
    <location>
        <begin position="1"/>
        <end position="24"/>
    </location>
</feature>
<dbReference type="PANTHER" id="PTHR48022">
    <property type="entry name" value="PLASTIDIC GLUCOSE TRANSPORTER 4"/>
    <property type="match status" value="1"/>
</dbReference>
<evidence type="ECO:0000313" key="12">
    <source>
        <dbReference type="Proteomes" id="UP000800094"/>
    </source>
</evidence>
<dbReference type="Proteomes" id="UP000800094">
    <property type="component" value="Unassembled WGS sequence"/>
</dbReference>
<evidence type="ECO:0000256" key="6">
    <source>
        <dbReference type="ARBA" id="ARBA00023136"/>
    </source>
</evidence>
<comment type="similarity">
    <text evidence="2 7">Belongs to the major facilitator superfamily. Sugar transporter (TC 2.A.1.1) family.</text>
</comment>
<keyword evidence="4 8" id="KW-0812">Transmembrane</keyword>
<dbReference type="CDD" id="cd17356">
    <property type="entry name" value="MFS_HXT"/>
    <property type="match status" value="1"/>
</dbReference>
<dbReference type="PROSITE" id="PS50850">
    <property type="entry name" value="MFS"/>
    <property type="match status" value="1"/>
</dbReference>
<comment type="subcellular location">
    <subcellularLocation>
        <location evidence="1">Membrane</location>
        <topology evidence="1">Multi-pass membrane protein</topology>
    </subcellularLocation>
</comment>
<dbReference type="GeneID" id="54581577"/>
<evidence type="ECO:0000313" key="11">
    <source>
        <dbReference type="EMBL" id="KAF2253857.1"/>
    </source>
</evidence>
<feature type="transmembrane region" description="Helical" evidence="8">
    <location>
        <begin position="409"/>
        <end position="428"/>
    </location>
</feature>
<dbReference type="InterPro" id="IPR005829">
    <property type="entry name" value="Sugar_transporter_CS"/>
</dbReference>
<evidence type="ECO:0000256" key="1">
    <source>
        <dbReference type="ARBA" id="ARBA00004141"/>
    </source>
</evidence>
<evidence type="ECO:0000256" key="2">
    <source>
        <dbReference type="ARBA" id="ARBA00010992"/>
    </source>
</evidence>
<feature type="transmembrane region" description="Helical" evidence="8">
    <location>
        <begin position="172"/>
        <end position="191"/>
    </location>
</feature>
<dbReference type="Gene3D" id="1.20.1250.20">
    <property type="entry name" value="MFS general substrate transporter like domains"/>
    <property type="match status" value="1"/>
</dbReference>
<sequence>MAKFAIRRLWLVTALTTIGGLIQGFDVSSMSAIIGTPQYTSYFHHPDSTMQGGITASMAGGSLLGSLFSSVVSDRIGRRDTMFGACIVFVIGSILMSAVQNLSMLIVSRIVNGFAVGMLTSQGPILLAELAPPNKRGRLIAVQQWNITWGILIMYFVSYGSSFMKSNASFRLPWALQMIPAIVLMACIPFMPRSPRWLAGRDRWDEAIQVLADVHARGNRLDPLVVAQIREIREYLTAERESGNGAWSDLLKRENFARVSTSILTHIWAQYTGQNALMYYIVYIFQMAGLKGQQNLLISSIQYIIQVVALVPGLIFMDRWPRRYVMLLGSFVLGATCFTVSGVMASYGHKVPGGLDGSKTVTWVVDNKAAARGIIACAYIFVATYATTWGPVGWIYPPEVIPFSIRSKVVSCATAANWAMNFSLTFFTPPAFQNIQWRTFLIFGSFCVASFITVFLFFQETRGKSLEEMDHVFRNESVWAFLVDTKKPSAIEVDVQQAAEDKNDTIREELAFIANKV</sequence>
<keyword evidence="11" id="KW-0762">Sugar transport</keyword>
<feature type="transmembrane region" description="Helical" evidence="8">
    <location>
        <begin position="263"/>
        <end position="285"/>
    </location>
</feature>
<keyword evidence="3 7" id="KW-0813">Transport</keyword>
<proteinExistence type="inferred from homology"/>
<dbReference type="InterPro" id="IPR020846">
    <property type="entry name" value="MFS_dom"/>
</dbReference>
<keyword evidence="9" id="KW-0732">Signal</keyword>
<feature type="transmembrane region" description="Helical" evidence="8">
    <location>
        <begin position="324"/>
        <end position="349"/>
    </location>
</feature>
<keyword evidence="6 8" id="KW-0472">Membrane</keyword>
<organism evidence="11 12">
    <name type="scientific">Trematosphaeria pertusa</name>
    <dbReference type="NCBI Taxonomy" id="390896"/>
    <lineage>
        <taxon>Eukaryota</taxon>
        <taxon>Fungi</taxon>
        <taxon>Dikarya</taxon>
        <taxon>Ascomycota</taxon>
        <taxon>Pezizomycotina</taxon>
        <taxon>Dothideomycetes</taxon>
        <taxon>Pleosporomycetidae</taxon>
        <taxon>Pleosporales</taxon>
        <taxon>Massarineae</taxon>
        <taxon>Trematosphaeriaceae</taxon>
        <taxon>Trematosphaeria</taxon>
    </lineage>
</organism>
<feature type="transmembrane region" description="Helical" evidence="8">
    <location>
        <begin position="440"/>
        <end position="458"/>
    </location>
</feature>
<protein>
    <submittedName>
        <fullName evidence="11">Putative sugar transporter</fullName>
    </submittedName>
</protein>
<feature type="transmembrane region" description="Helical" evidence="8">
    <location>
        <begin position="48"/>
        <end position="69"/>
    </location>
</feature>
<evidence type="ECO:0000259" key="10">
    <source>
        <dbReference type="PROSITE" id="PS50850"/>
    </source>
</evidence>
<dbReference type="SUPFAM" id="SSF103473">
    <property type="entry name" value="MFS general substrate transporter"/>
    <property type="match status" value="1"/>
</dbReference>
<keyword evidence="12" id="KW-1185">Reference proteome</keyword>
<dbReference type="InterPro" id="IPR005828">
    <property type="entry name" value="MFS_sugar_transport-like"/>
</dbReference>
<dbReference type="PROSITE" id="PS00217">
    <property type="entry name" value="SUGAR_TRANSPORT_2"/>
    <property type="match status" value="1"/>
</dbReference>
<feature type="domain" description="Major facilitator superfamily (MFS) profile" evidence="10">
    <location>
        <begin position="12"/>
        <end position="462"/>
    </location>
</feature>
<dbReference type="NCBIfam" id="TIGR00879">
    <property type="entry name" value="SP"/>
    <property type="match status" value="1"/>
</dbReference>
<dbReference type="PANTHER" id="PTHR48022:SF7">
    <property type="entry name" value="MAJOR FACILITATOR SUPERFAMILY (MFS) PROFILE DOMAIN-CONTAINING PROTEIN-RELATED"/>
    <property type="match status" value="1"/>
</dbReference>
<accession>A0A6A6IUQ5</accession>
<feature type="chain" id="PRO_5025363864" evidence="9">
    <location>
        <begin position="25"/>
        <end position="517"/>
    </location>
</feature>
<evidence type="ECO:0000256" key="4">
    <source>
        <dbReference type="ARBA" id="ARBA00022692"/>
    </source>
</evidence>
<evidence type="ECO:0000256" key="7">
    <source>
        <dbReference type="RuleBase" id="RU003346"/>
    </source>
</evidence>
<dbReference type="RefSeq" id="XP_033688861.1">
    <property type="nucleotide sequence ID" value="XM_033828247.1"/>
</dbReference>
<evidence type="ECO:0000256" key="9">
    <source>
        <dbReference type="SAM" id="SignalP"/>
    </source>
</evidence>
<gene>
    <name evidence="11" type="ORF">BU26DRAFT_516132</name>
</gene>
<dbReference type="AlphaFoldDB" id="A0A6A6IUQ5"/>
<feature type="transmembrane region" description="Helical" evidence="8">
    <location>
        <begin position="106"/>
        <end position="127"/>
    </location>
</feature>
<dbReference type="EMBL" id="ML987191">
    <property type="protein sequence ID" value="KAF2253857.1"/>
    <property type="molecule type" value="Genomic_DNA"/>
</dbReference>
<dbReference type="PRINTS" id="PR00171">
    <property type="entry name" value="SUGRTRNSPORT"/>
</dbReference>
<name>A0A6A6IUQ5_9PLEO</name>
<feature type="transmembrane region" description="Helical" evidence="8">
    <location>
        <begin position="297"/>
        <end position="317"/>
    </location>
</feature>
<dbReference type="OrthoDB" id="4142200at2759"/>
<feature type="transmembrane region" description="Helical" evidence="8">
    <location>
        <begin position="139"/>
        <end position="160"/>
    </location>
</feature>
<dbReference type="PROSITE" id="PS00216">
    <property type="entry name" value="SUGAR_TRANSPORT_1"/>
    <property type="match status" value="1"/>
</dbReference>
<evidence type="ECO:0000256" key="5">
    <source>
        <dbReference type="ARBA" id="ARBA00022989"/>
    </source>
</evidence>